<comment type="subcellular location">
    <subcellularLocation>
        <location evidence="1">Endosome</location>
    </subcellularLocation>
</comment>
<protein>
    <recommendedName>
        <fullName evidence="12">EH domain-binding protein 1</fullName>
    </recommendedName>
</protein>
<feature type="domain" description="BMERB" evidence="9">
    <location>
        <begin position="647"/>
        <end position="798"/>
    </location>
</feature>
<feature type="compositionally biased region" description="Basic and acidic residues" evidence="6">
    <location>
        <begin position="407"/>
        <end position="425"/>
    </location>
</feature>
<dbReference type="EMBL" id="JAVRJZ010000002">
    <property type="protein sequence ID" value="KAK2725477.1"/>
    <property type="molecule type" value="Genomic_DNA"/>
</dbReference>
<comment type="caution">
    <text evidence="10">The sequence shown here is derived from an EMBL/GenBank/DDBJ whole genome shotgun (WGS) entry which is preliminary data.</text>
</comment>
<dbReference type="InterPro" id="IPR001715">
    <property type="entry name" value="CH_dom"/>
</dbReference>
<accession>A0AA88IRJ8</accession>
<feature type="compositionally biased region" description="Polar residues" evidence="6">
    <location>
        <begin position="635"/>
        <end position="648"/>
    </location>
</feature>
<evidence type="ECO:0000313" key="10">
    <source>
        <dbReference type="EMBL" id="KAK2725477.1"/>
    </source>
</evidence>
<gene>
    <name evidence="10" type="ORF">QYM36_000089</name>
</gene>
<evidence type="ECO:0008006" key="12">
    <source>
        <dbReference type="Google" id="ProtNLM"/>
    </source>
</evidence>
<feature type="domain" description="C2 NT-type" evidence="8">
    <location>
        <begin position="8"/>
        <end position="158"/>
    </location>
</feature>
<feature type="compositionally biased region" description="Polar residues" evidence="6">
    <location>
        <begin position="427"/>
        <end position="440"/>
    </location>
</feature>
<dbReference type="PROSITE" id="PS51840">
    <property type="entry name" value="C2_NT"/>
    <property type="match status" value="1"/>
</dbReference>
<proteinExistence type="predicted"/>
<evidence type="ECO:0000259" key="8">
    <source>
        <dbReference type="PROSITE" id="PS51840"/>
    </source>
</evidence>
<feature type="domain" description="Calponin-homology (CH)" evidence="7">
    <location>
        <begin position="278"/>
        <end position="383"/>
    </location>
</feature>
<feature type="region of interest" description="Disordered" evidence="6">
    <location>
        <begin position="516"/>
        <end position="549"/>
    </location>
</feature>
<dbReference type="Proteomes" id="UP001187531">
    <property type="component" value="Unassembled WGS sequence"/>
</dbReference>
<evidence type="ECO:0000256" key="1">
    <source>
        <dbReference type="ARBA" id="ARBA00004177"/>
    </source>
</evidence>
<dbReference type="InterPro" id="IPR050540">
    <property type="entry name" value="F-actin_Monoox_Mical"/>
</dbReference>
<feature type="compositionally biased region" description="Low complexity" evidence="6">
    <location>
        <begin position="526"/>
        <end position="540"/>
    </location>
</feature>
<dbReference type="AlphaFoldDB" id="A0AA88IRJ8"/>
<reference evidence="10" key="1">
    <citation type="submission" date="2023-07" db="EMBL/GenBank/DDBJ databases">
        <title>Chromosome-level genome assembly of Artemia franciscana.</title>
        <authorList>
            <person name="Jo E."/>
        </authorList>
    </citation>
    <scope>NUCLEOTIDE SEQUENCE</scope>
    <source>
        <tissue evidence="10">Whole body</tissue>
    </source>
</reference>
<dbReference type="PANTHER" id="PTHR23167:SF46">
    <property type="entry name" value="EPS15 HOMOLOGY DOMAIN CONTAINING PROTEIN-BINDING PROTEIN 1, ISOFORM F"/>
    <property type="match status" value="1"/>
</dbReference>
<evidence type="ECO:0000256" key="4">
    <source>
        <dbReference type="ARBA" id="ARBA00023054"/>
    </source>
</evidence>
<organism evidence="10 11">
    <name type="scientific">Artemia franciscana</name>
    <name type="common">Brine shrimp</name>
    <name type="synonym">Artemia sanfranciscana</name>
    <dbReference type="NCBI Taxonomy" id="6661"/>
    <lineage>
        <taxon>Eukaryota</taxon>
        <taxon>Metazoa</taxon>
        <taxon>Ecdysozoa</taxon>
        <taxon>Arthropoda</taxon>
        <taxon>Crustacea</taxon>
        <taxon>Branchiopoda</taxon>
        <taxon>Anostraca</taxon>
        <taxon>Artemiidae</taxon>
        <taxon>Artemia</taxon>
    </lineage>
</organism>
<evidence type="ECO:0000256" key="5">
    <source>
        <dbReference type="SAM" id="Coils"/>
    </source>
</evidence>
<dbReference type="PROSITE" id="PS51848">
    <property type="entry name" value="BMERB"/>
    <property type="match status" value="1"/>
</dbReference>
<dbReference type="InterPro" id="IPR022735">
    <property type="entry name" value="bMERB_dom"/>
</dbReference>
<evidence type="ECO:0000259" key="7">
    <source>
        <dbReference type="PROSITE" id="PS50021"/>
    </source>
</evidence>
<dbReference type="PROSITE" id="PS50021">
    <property type="entry name" value="CH"/>
    <property type="match status" value="1"/>
</dbReference>
<dbReference type="InterPro" id="IPR036872">
    <property type="entry name" value="CH_dom_sf"/>
</dbReference>
<evidence type="ECO:0000259" key="9">
    <source>
        <dbReference type="PROSITE" id="PS51848"/>
    </source>
</evidence>
<dbReference type="SUPFAM" id="SSF47576">
    <property type="entry name" value="Calponin-homology domain, CH-domain"/>
    <property type="match status" value="1"/>
</dbReference>
<evidence type="ECO:0000256" key="2">
    <source>
        <dbReference type="ARBA" id="ARBA00022553"/>
    </source>
</evidence>
<evidence type="ECO:0000256" key="3">
    <source>
        <dbReference type="ARBA" id="ARBA00022753"/>
    </source>
</evidence>
<dbReference type="Pfam" id="PF12130">
    <property type="entry name" value="bMERB_dom"/>
    <property type="match status" value="1"/>
</dbReference>
<dbReference type="InterPro" id="IPR019448">
    <property type="entry name" value="NT-C2"/>
</dbReference>
<dbReference type="PANTHER" id="PTHR23167">
    <property type="entry name" value="CALPONIN HOMOLOGY DOMAIN-CONTAINING PROTEIN DDB_G0272472-RELATED"/>
    <property type="match status" value="1"/>
</dbReference>
<dbReference type="EMBL" id="JAVRJZ010000002">
    <property type="protein sequence ID" value="KAK2725479.1"/>
    <property type="molecule type" value="Genomic_DNA"/>
</dbReference>
<dbReference type="Pfam" id="PF00307">
    <property type="entry name" value="CH"/>
    <property type="match status" value="1"/>
</dbReference>
<feature type="region of interest" description="Disordered" evidence="6">
    <location>
        <begin position="389"/>
        <end position="440"/>
    </location>
</feature>
<feature type="compositionally biased region" description="Basic and acidic residues" evidence="6">
    <location>
        <begin position="621"/>
        <end position="634"/>
    </location>
</feature>
<sequence length="814" mass="92672">MTSVWKRLQRVNHRASKFCFNIHVTEVQLETLSGFQPKNVSVIWTRRSRRLKTSSRPWEPSLNDPNRGLAIWPSPDNLEACVTLFKTPRCNDFEDKEWKLIVEDPLLNTKRKQFAAISLNMKNYASLEPSQYMLALNLTPVSKKVISATIKLKVSCVFLKEGKATDEDLQSLASLMSTSTYGDIAPLEDFDEEDNDTFDTATEKEIRDITSQIFSLTSSISENTIKDCPSPIEDESSELVSRSNRSSFVPNLVKSDTHLFDRQESVKERSDSIDHEECASGQDLLDWCKSVTASYSIVNITDFTTSWKDGIGFCAIIHYFRPDLIDLNSLNANSPRNNCRIAFDTGDILGIAKVLDPNDLVQKRCPDKLMIMTYLHQLKDYFTSQKTSPINVDNTPDYKNPVGNNSEKSDHVKPIRGSSLDEKRPKLNNSTSDYLIRSNSQDNEVEKKNLLKGVRDSLVIKSKSFTNKLASFSDTLKDKTESKSESHSKIKESVPKEEKREDKLVTCMTPEEYADPLGLFEEVPKSPKSPTLSSHSSDLSEGASRNRLAARELIERTRAEGVKSKKIPLTKEEEEKHQKYVEQARKIIAGVKEAKPGVIALSELMSPSSEMPPINYIRRSRSCDSERKDTRRSGNDATSGDSAEFNKQPSPETVIKIKSLYIEKEIEVLEREQLAIDKEAADLEKKLRRAMEASPAEEEKFLHAWFELVNKRNALIRRLEQLNILEKEQDLEVRYELLNKELRSLMVIDESEKTAETKEREALLLEELVGIVNKRDALVQHLDDQLKAIDEDDAVTRELNLSYRNQEDKNCVIQ</sequence>
<keyword evidence="2" id="KW-0597">Phosphoprotein</keyword>
<keyword evidence="3" id="KW-0967">Endosome</keyword>
<dbReference type="Pfam" id="PF10358">
    <property type="entry name" value="NT-C2"/>
    <property type="match status" value="1"/>
</dbReference>
<keyword evidence="11" id="KW-1185">Reference proteome</keyword>
<name>A0AA88IRJ8_ARTSF</name>
<dbReference type="GO" id="GO:0005768">
    <property type="term" value="C:endosome"/>
    <property type="evidence" value="ECO:0007669"/>
    <property type="project" value="UniProtKB-SubCell"/>
</dbReference>
<keyword evidence="4 5" id="KW-0175">Coiled coil</keyword>
<evidence type="ECO:0000313" key="11">
    <source>
        <dbReference type="Proteomes" id="UP001187531"/>
    </source>
</evidence>
<evidence type="ECO:0000256" key="6">
    <source>
        <dbReference type="SAM" id="MobiDB-lite"/>
    </source>
</evidence>
<feature type="coiled-coil region" evidence="5">
    <location>
        <begin position="666"/>
        <end position="700"/>
    </location>
</feature>
<dbReference type="SMART" id="SM01203">
    <property type="entry name" value="DUF3585"/>
    <property type="match status" value="1"/>
</dbReference>
<dbReference type="SMART" id="SM00033">
    <property type="entry name" value="CH"/>
    <property type="match status" value="1"/>
</dbReference>
<dbReference type="EMBL" id="JAVRJZ010000002">
    <property type="protein sequence ID" value="KAK2725476.1"/>
    <property type="molecule type" value="Genomic_DNA"/>
</dbReference>
<feature type="region of interest" description="Disordered" evidence="6">
    <location>
        <begin position="475"/>
        <end position="503"/>
    </location>
</feature>
<feature type="region of interest" description="Disordered" evidence="6">
    <location>
        <begin position="611"/>
        <end position="648"/>
    </location>
</feature>
<dbReference type="Gene3D" id="1.10.418.10">
    <property type="entry name" value="Calponin-like domain"/>
    <property type="match status" value="1"/>
</dbReference>
<dbReference type="EMBL" id="JAVRJZ010000002">
    <property type="protein sequence ID" value="KAK2725478.1"/>
    <property type="molecule type" value="Genomic_DNA"/>
</dbReference>
<dbReference type="FunFam" id="1.10.418.10:FF:000023">
    <property type="entry name" value="EH domain-binding protein 1 isoform X1"/>
    <property type="match status" value="1"/>
</dbReference>